<evidence type="ECO:0000313" key="2">
    <source>
        <dbReference type="EMBL" id="MDS1272421.1"/>
    </source>
</evidence>
<keyword evidence="3" id="KW-1185">Reference proteome</keyword>
<dbReference type="RefSeq" id="WP_310913985.1">
    <property type="nucleotide sequence ID" value="NZ_JAVLVT010000010.1"/>
</dbReference>
<keyword evidence="1" id="KW-0862">Zinc</keyword>
<evidence type="ECO:0000313" key="3">
    <source>
        <dbReference type="Proteomes" id="UP001250214"/>
    </source>
</evidence>
<protein>
    <submittedName>
        <fullName evidence="2">PIG-L family deacetylase</fullName>
    </submittedName>
</protein>
<dbReference type="Pfam" id="PF02585">
    <property type="entry name" value="PIG-L"/>
    <property type="match status" value="1"/>
</dbReference>
<dbReference type="EMBL" id="JAVLVT010000010">
    <property type="protein sequence ID" value="MDS1272421.1"/>
    <property type="molecule type" value="Genomic_DNA"/>
</dbReference>
<accession>A0ABU2HAW3</accession>
<proteinExistence type="predicted"/>
<evidence type="ECO:0000256" key="1">
    <source>
        <dbReference type="ARBA" id="ARBA00022833"/>
    </source>
</evidence>
<dbReference type="Gene3D" id="3.40.50.10320">
    <property type="entry name" value="LmbE-like"/>
    <property type="match status" value="1"/>
</dbReference>
<dbReference type="InterPro" id="IPR024078">
    <property type="entry name" value="LmbE-like_dom_sf"/>
</dbReference>
<dbReference type="PANTHER" id="PTHR12993:SF26">
    <property type="entry name" value="1D-MYO-INOSITOL 2-ACETAMIDO-2-DEOXY-ALPHA-D-GLUCOPYRANOSIDE DEACETYLASE"/>
    <property type="match status" value="1"/>
</dbReference>
<sequence>MDLTVMAVHAHPDDEVLGTGGALARYAAEGVRTVLVTCTDGRQGDGPNGVKPGEAGHDGDQVALLRESELDTSAKALGIAHVERLGYHDSGMDGWDTNHHPEAFANVAVAVAAERLAELVRHYQPQVVITYDANGGYGHPDHIQAHRITHAATAATGIPRKLYHSVLRRSVMDELAAYVVEGNEDTDGEDISEDDDMGVTDEEVTALLDVTDHVPAKRTALEAHASQGDSAFLLGLPESLQHRLFAEEAYQLQSSTVPTPDREDDLLTGLR</sequence>
<dbReference type="SUPFAM" id="SSF102588">
    <property type="entry name" value="LmbE-like"/>
    <property type="match status" value="1"/>
</dbReference>
<dbReference type="InterPro" id="IPR003737">
    <property type="entry name" value="GlcNAc_PI_deacetylase-related"/>
</dbReference>
<gene>
    <name evidence="2" type="ORF">RIF23_19205</name>
</gene>
<name>A0ABU2HAW3_9ACTN</name>
<dbReference type="PANTHER" id="PTHR12993">
    <property type="entry name" value="N-ACETYLGLUCOSAMINYL-PHOSPHATIDYLINOSITOL DE-N-ACETYLASE-RELATED"/>
    <property type="match status" value="1"/>
</dbReference>
<dbReference type="Proteomes" id="UP001250214">
    <property type="component" value="Unassembled WGS sequence"/>
</dbReference>
<comment type="caution">
    <text evidence="2">The sequence shown here is derived from an EMBL/GenBank/DDBJ whole genome shotgun (WGS) entry which is preliminary data.</text>
</comment>
<organism evidence="2 3">
    <name type="scientific">Lipingzhangella rawalii</name>
    <dbReference type="NCBI Taxonomy" id="2055835"/>
    <lineage>
        <taxon>Bacteria</taxon>
        <taxon>Bacillati</taxon>
        <taxon>Actinomycetota</taxon>
        <taxon>Actinomycetes</taxon>
        <taxon>Streptosporangiales</taxon>
        <taxon>Nocardiopsidaceae</taxon>
        <taxon>Lipingzhangella</taxon>
    </lineage>
</organism>
<reference evidence="3" key="1">
    <citation type="submission" date="2023-07" db="EMBL/GenBank/DDBJ databases">
        <title>Novel species in the genus Lipingzhangella isolated from Sambhar Salt Lake.</title>
        <authorList>
            <person name="Jiya N."/>
            <person name="Kajale S."/>
            <person name="Sharma A."/>
        </authorList>
    </citation>
    <scope>NUCLEOTIDE SEQUENCE [LARGE SCALE GENOMIC DNA]</scope>
    <source>
        <strain evidence="3">LS1_29</strain>
    </source>
</reference>